<name>A0A317X7F1_9EURO</name>
<comment type="caution">
    <text evidence="2">The sequence shown here is derived from an EMBL/GenBank/DDBJ whole genome shotgun (WGS) entry which is preliminary data.</text>
</comment>
<evidence type="ECO:0008006" key="4">
    <source>
        <dbReference type="Google" id="ProtNLM"/>
    </source>
</evidence>
<feature type="compositionally biased region" description="Acidic residues" evidence="1">
    <location>
        <begin position="288"/>
        <end position="300"/>
    </location>
</feature>
<dbReference type="InterPro" id="IPR001611">
    <property type="entry name" value="Leu-rich_rpt"/>
</dbReference>
<reference evidence="2 3" key="1">
    <citation type="submission" date="2016-12" db="EMBL/GenBank/DDBJ databases">
        <title>The genomes of Aspergillus section Nigri reveals drivers in fungal speciation.</title>
        <authorList>
            <consortium name="DOE Joint Genome Institute"/>
            <person name="Vesth T.C."/>
            <person name="Nybo J."/>
            <person name="Theobald S."/>
            <person name="Brandl J."/>
            <person name="Frisvad J.C."/>
            <person name="Nielsen K.F."/>
            <person name="Lyhne E.K."/>
            <person name="Kogle M.E."/>
            <person name="Kuo A."/>
            <person name="Riley R."/>
            <person name="Clum A."/>
            <person name="Nolan M."/>
            <person name="Lipzen A."/>
            <person name="Salamov A."/>
            <person name="Henrissat B."/>
            <person name="Wiebenga A."/>
            <person name="De Vries R.P."/>
            <person name="Grigoriev I.V."/>
            <person name="Mortensen U.H."/>
            <person name="Andersen M.R."/>
            <person name="Baker S.E."/>
        </authorList>
    </citation>
    <scope>NUCLEOTIDE SEQUENCE [LARGE SCALE GENOMIC DNA]</scope>
    <source>
        <strain evidence="2 3">CBS 115572</strain>
    </source>
</reference>
<feature type="non-terminal residue" evidence="2">
    <location>
        <position position="1"/>
    </location>
</feature>
<organism evidence="2 3">
    <name type="scientific">Aspergillus sclerotioniger CBS 115572</name>
    <dbReference type="NCBI Taxonomy" id="1450535"/>
    <lineage>
        <taxon>Eukaryota</taxon>
        <taxon>Fungi</taxon>
        <taxon>Dikarya</taxon>
        <taxon>Ascomycota</taxon>
        <taxon>Pezizomycotina</taxon>
        <taxon>Eurotiomycetes</taxon>
        <taxon>Eurotiomycetidae</taxon>
        <taxon>Eurotiales</taxon>
        <taxon>Aspergillaceae</taxon>
        <taxon>Aspergillus</taxon>
        <taxon>Aspergillus subgen. Circumdati</taxon>
    </lineage>
</organism>
<dbReference type="Gene3D" id="3.80.10.10">
    <property type="entry name" value="Ribonuclease Inhibitor"/>
    <property type="match status" value="1"/>
</dbReference>
<evidence type="ECO:0000256" key="1">
    <source>
        <dbReference type="SAM" id="MobiDB-lite"/>
    </source>
</evidence>
<proteinExistence type="predicted"/>
<dbReference type="SMART" id="SM00368">
    <property type="entry name" value="LRR_RI"/>
    <property type="match status" value="3"/>
</dbReference>
<dbReference type="Proteomes" id="UP000246702">
    <property type="component" value="Unassembled WGS sequence"/>
</dbReference>
<feature type="region of interest" description="Disordered" evidence="1">
    <location>
        <begin position="358"/>
        <end position="413"/>
    </location>
</feature>
<feature type="compositionally biased region" description="Basic and acidic residues" evidence="1">
    <location>
        <begin position="358"/>
        <end position="375"/>
    </location>
</feature>
<dbReference type="PROSITE" id="PS50096">
    <property type="entry name" value="IQ"/>
    <property type="match status" value="1"/>
</dbReference>
<feature type="compositionally biased region" description="Acidic residues" evidence="1">
    <location>
        <begin position="376"/>
        <end position="391"/>
    </location>
</feature>
<sequence length="531" mass="59152">PFVEINVNEKELTDKGFDEFIGVLIKCIKFKDDEHPLGRTRVTELHLQGNQLTLESLSQLAEVVALSAGDLRELDLSQNKIQIETAEDIEQWVSFLKAFENCFVLKKLDLGGNPLGRLGLEHFARVYLKSGLDFLEDDADALLGSELADECSPVETVAKSGKENEPKHLKKKSPHKGKGARQSSHTHVDPTGIKKHACTRGLRSIPYLVLSDIGLSSTGALHLMSMLNVQRTREQLLKYLPSGKPKGLPGSEALCKSIIWRPNDTLDAHTQRLLEVSEALRDMKSDSDSEEEDVNDEDDAEKTAQNKLQNDLKGEYSRKSKRVRLQALKEDGVHGSTIWGTALKMMLVSRVILLDGQEHPKEVSEAQDDKGKNERDDEGDNDSEGANEDSSETPTFSHIENRATGPFHPSAQAFNFDFPTLQEAHEPFVSEGAASQDEAKNPPSGEQTPHQSSLALRAARKLPRDLPFDLLRRVIAEAVGADGILDHDQQERIIEYGASWQALANELKFQGAEEHQQIWKLLDTLKCFEYT</sequence>
<feature type="compositionally biased region" description="Basic residues" evidence="1">
    <location>
        <begin position="168"/>
        <end position="179"/>
    </location>
</feature>
<feature type="region of interest" description="Disordered" evidence="1">
    <location>
        <begin position="430"/>
        <end position="454"/>
    </location>
</feature>
<feature type="region of interest" description="Disordered" evidence="1">
    <location>
        <begin position="154"/>
        <end position="193"/>
    </location>
</feature>
<accession>A0A317X7F1</accession>
<dbReference type="GeneID" id="37109664"/>
<feature type="compositionally biased region" description="Polar residues" evidence="1">
    <location>
        <begin position="444"/>
        <end position="454"/>
    </location>
</feature>
<dbReference type="OrthoDB" id="9876299at2759"/>
<dbReference type="InterPro" id="IPR032675">
    <property type="entry name" value="LRR_dom_sf"/>
</dbReference>
<dbReference type="Pfam" id="PF13516">
    <property type="entry name" value="LRR_6"/>
    <property type="match status" value="1"/>
</dbReference>
<protein>
    <recommendedName>
        <fullName evidence="4">Leucine rich repeat protein</fullName>
    </recommendedName>
</protein>
<dbReference type="RefSeq" id="XP_025471230.1">
    <property type="nucleotide sequence ID" value="XM_025607521.1"/>
</dbReference>
<gene>
    <name evidence="2" type="ORF">BO94DRAFT_446026</name>
</gene>
<feature type="non-terminal residue" evidence="2">
    <location>
        <position position="531"/>
    </location>
</feature>
<dbReference type="SUPFAM" id="SSF52047">
    <property type="entry name" value="RNI-like"/>
    <property type="match status" value="1"/>
</dbReference>
<dbReference type="AlphaFoldDB" id="A0A317X7F1"/>
<keyword evidence="3" id="KW-1185">Reference proteome</keyword>
<feature type="region of interest" description="Disordered" evidence="1">
    <location>
        <begin position="280"/>
        <end position="315"/>
    </location>
</feature>
<evidence type="ECO:0000313" key="3">
    <source>
        <dbReference type="Proteomes" id="UP000246702"/>
    </source>
</evidence>
<evidence type="ECO:0000313" key="2">
    <source>
        <dbReference type="EMBL" id="PWY94469.1"/>
    </source>
</evidence>
<dbReference type="EMBL" id="MSFK01000004">
    <property type="protein sequence ID" value="PWY94469.1"/>
    <property type="molecule type" value="Genomic_DNA"/>
</dbReference>